<dbReference type="Proteomes" id="UP000184233">
    <property type="component" value="Unassembled WGS sequence"/>
</dbReference>
<reference evidence="1 2" key="1">
    <citation type="submission" date="2016-09" db="EMBL/GenBank/DDBJ databases">
        <title>Genome-resolved meta-omics ties microbial dynamics to process performance in biotechnology for thiocyanate degradation.</title>
        <authorList>
            <person name="Kantor R.S."/>
            <person name="Huddy R.J."/>
            <person name="Iyer R."/>
            <person name="Thomas B.C."/>
            <person name="Brown C.T."/>
            <person name="Anantharaman K."/>
            <person name="Tringe S."/>
            <person name="Hettich R.L."/>
            <person name="Harrison S.T."/>
            <person name="Banfield J.F."/>
        </authorList>
    </citation>
    <scope>NUCLEOTIDE SEQUENCE [LARGE SCALE GENOMIC DNA]</scope>
    <source>
        <strain evidence="1">59-99</strain>
    </source>
</reference>
<dbReference type="AlphaFoldDB" id="A0A1M3KWJ2"/>
<evidence type="ECO:0008006" key="3">
    <source>
        <dbReference type="Google" id="ProtNLM"/>
    </source>
</evidence>
<organism evidence="1 2">
    <name type="scientific">Candidatus Kapaibacterium thiocyanatum</name>
    <dbReference type="NCBI Taxonomy" id="1895771"/>
    <lineage>
        <taxon>Bacteria</taxon>
        <taxon>Pseudomonadati</taxon>
        <taxon>Candidatus Kapaibacteriota</taxon>
        <taxon>Candidatus Kapaibacteriia</taxon>
        <taxon>Candidatus Kapaibacteriales</taxon>
        <taxon>Candidatus Kapaibacteriaceae</taxon>
        <taxon>Candidatus Kapaibacterium</taxon>
    </lineage>
</organism>
<evidence type="ECO:0000313" key="2">
    <source>
        <dbReference type="Proteomes" id="UP000184233"/>
    </source>
</evidence>
<protein>
    <recommendedName>
        <fullName evidence="3">Outer membrane protein beta-barrel domain-containing protein</fullName>
    </recommendedName>
</protein>
<dbReference type="EMBL" id="MKVH01000024">
    <property type="protein sequence ID" value="OJX56841.1"/>
    <property type="molecule type" value="Genomic_DNA"/>
</dbReference>
<evidence type="ECO:0000313" key="1">
    <source>
        <dbReference type="EMBL" id="OJX56841.1"/>
    </source>
</evidence>
<proteinExistence type="predicted"/>
<accession>A0A1M3KWJ2</accession>
<gene>
    <name evidence="1" type="ORF">BGO89_09950</name>
</gene>
<name>A0A1M3KWJ2_9BACT</name>
<dbReference type="STRING" id="1895771.BGO89_09950"/>
<sequence length="174" mass="18413">MLTSLLMIGTISAQTELGSDSGPSSSWALLSIQRTWTPPGNTPNFGFGFQGFSALDEDRRWWMGLGLMGSGIGRRDLLAIVGGPSWFFIGDGRLGGFAFTQVGLAMTSNSGLTGFNFFTDQTLVFGAASMNGVGMTMELFTNLRLQLAVVANIYTVDGGKTPFGLQFGLSSGGR</sequence>
<comment type="caution">
    <text evidence="1">The sequence shown here is derived from an EMBL/GenBank/DDBJ whole genome shotgun (WGS) entry which is preliminary data.</text>
</comment>